<accession>A0A840RN75</accession>
<dbReference type="Proteomes" id="UP000571084">
    <property type="component" value="Unassembled WGS sequence"/>
</dbReference>
<name>A0A840RN75_9BURK</name>
<comment type="caution">
    <text evidence="1">The sequence shown here is derived from an EMBL/GenBank/DDBJ whole genome shotgun (WGS) entry which is preliminary data.</text>
</comment>
<evidence type="ECO:0000313" key="2">
    <source>
        <dbReference type="Proteomes" id="UP000571084"/>
    </source>
</evidence>
<evidence type="ECO:0000313" key="1">
    <source>
        <dbReference type="EMBL" id="MBB5198398.1"/>
    </source>
</evidence>
<protein>
    <submittedName>
        <fullName evidence="1">MSHA biogenesis protein MshP</fullName>
    </submittedName>
</protein>
<dbReference type="RefSeq" id="WP_209216598.1">
    <property type="nucleotide sequence ID" value="NZ_JAAOZT010000002.1"/>
</dbReference>
<organism evidence="1 2">
    <name type="scientific">Glaciimonas immobilis</name>
    <dbReference type="NCBI Taxonomy" id="728004"/>
    <lineage>
        <taxon>Bacteria</taxon>
        <taxon>Pseudomonadati</taxon>
        <taxon>Pseudomonadota</taxon>
        <taxon>Betaproteobacteria</taxon>
        <taxon>Burkholderiales</taxon>
        <taxon>Oxalobacteraceae</taxon>
        <taxon>Glaciimonas</taxon>
    </lineage>
</organism>
<reference evidence="1 2" key="1">
    <citation type="submission" date="2020-08" db="EMBL/GenBank/DDBJ databases">
        <title>Genomic Encyclopedia of Type Strains, Phase IV (KMG-IV): sequencing the most valuable type-strain genomes for metagenomic binning, comparative biology and taxonomic classification.</title>
        <authorList>
            <person name="Goeker M."/>
        </authorList>
    </citation>
    <scope>NUCLEOTIDE SEQUENCE [LARGE SCALE GENOMIC DNA]</scope>
    <source>
        <strain evidence="1 2">DSM 23240</strain>
    </source>
</reference>
<keyword evidence="2" id="KW-1185">Reference proteome</keyword>
<gene>
    <name evidence="1" type="ORF">HNR39_000208</name>
</gene>
<sequence length="128" mass="13361">MLTLSTVQHATANQDLQGSRALQGARAGIEWGIYQAMIPESTNMPTGGSPYVCPAGPSSISSLGGSLIGFNVQVQCTMATYTEGDHQIGVYHFTSTSSSGTSGTAQYVERKMSASMSTCRTNGVPCND</sequence>
<dbReference type="EMBL" id="JACHHQ010000001">
    <property type="protein sequence ID" value="MBB5198398.1"/>
    <property type="molecule type" value="Genomic_DNA"/>
</dbReference>
<proteinExistence type="predicted"/>
<dbReference type="AlphaFoldDB" id="A0A840RN75"/>